<evidence type="ECO:0000256" key="3">
    <source>
        <dbReference type="PROSITE-ProRule" id="PRU00169"/>
    </source>
</evidence>
<dbReference type="PANTHER" id="PTHR45339">
    <property type="entry name" value="HYBRID SIGNAL TRANSDUCTION HISTIDINE KINASE J"/>
    <property type="match status" value="1"/>
</dbReference>
<dbReference type="RefSeq" id="WP_043577512.1">
    <property type="nucleotide sequence ID" value="NZ_CP142381.1"/>
</dbReference>
<dbReference type="Pfam" id="PF00072">
    <property type="entry name" value="Response_reg"/>
    <property type="match status" value="1"/>
</dbReference>
<keyword evidence="2" id="KW-0902">Two-component regulatory system</keyword>
<dbReference type="CDD" id="cd17546">
    <property type="entry name" value="REC_hyHK_CKI1_RcsC-like"/>
    <property type="match status" value="1"/>
</dbReference>
<name>A0ABS7FIX5_9NEIS</name>
<dbReference type="InterPro" id="IPR011006">
    <property type="entry name" value="CheY-like_superfamily"/>
</dbReference>
<dbReference type="InterPro" id="IPR001789">
    <property type="entry name" value="Sig_transdc_resp-reg_receiver"/>
</dbReference>
<protein>
    <submittedName>
        <fullName evidence="5">Response regulator</fullName>
    </submittedName>
</protein>
<dbReference type="PANTHER" id="PTHR45339:SF1">
    <property type="entry name" value="HYBRID SIGNAL TRANSDUCTION HISTIDINE KINASE J"/>
    <property type="match status" value="1"/>
</dbReference>
<gene>
    <name evidence="5" type="ORF">KIF53_18670</name>
</gene>
<keyword evidence="6" id="KW-1185">Reference proteome</keyword>
<evidence type="ECO:0000256" key="2">
    <source>
        <dbReference type="ARBA" id="ARBA00023012"/>
    </source>
</evidence>
<dbReference type="Proteomes" id="UP000711178">
    <property type="component" value="Unassembled WGS sequence"/>
</dbReference>
<dbReference type="Gene3D" id="3.40.50.2300">
    <property type="match status" value="1"/>
</dbReference>
<accession>A0ABS7FIX5</accession>
<dbReference type="SMART" id="SM00448">
    <property type="entry name" value="REC"/>
    <property type="match status" value="1"/>
</dbReference>
<reference evidence="5 6" key="1">
    <citation type="submission" date="2021-05" db="EMBL/GenBank/DDBJ databases">
        <title>Draft Whole Genome Sequencing Of Biosensor Chromobacterium violaceum Strain CV026 Reveals A Regulatory RNA In Chromobacterium violaceum Phenotype Regulatory Network.</title>
        <authorList>
            <person name="Hong K.W."/>
            <person name="Chan K.G."/>
            <person name="Chang C.-Y."/>
        </authorList>
    </citation>
    <scope>NUCLEOTIDE SEQUENCE [LARGE SCALE GENOMIC DNA]</scope>
    <source>
        <strain evidence="5 6">ATCC 31532</strain>
    </source>
</reference>
<dbReference type="PROSITE" id="PS50110">
    <property type="entry name" value="RESPONSE_REGULATORY"/>
    <property type="match status" value="1"/>
</dbReference>
<feature type="domain" description="Response regulatory" evidence="4">
    <location>
        <begin position="8"/>
        <end position="124"/>
    </location>
</feature>
<evidence type="ECO:0000313" key="5">
    <source>
        <dbReference type="EMBL" id="MBW8289666.1"/>
    </source>
</evidence>
<organism evidence="5 6">
    <name type="scientific">Chromobacterium subtsugae</name>
    <dbReference type="NCBI Taxonomy" id="251747"/>
    <lineage>
        <taxon>Bacteria</taxon>
        <taxon>Pseudomonadati</taxon>
        <taxon>Pseudomonadota</taxon>
        <taxon>Betaproteobacteria</taxon>
        <taxon>Neisseriales</taxon>
        <taxon>Chromobacteriaceae</taxon>
        <taxon>Chromobacterium</taxon>
    </lineage>
</organism>
<proteinExistence type="predicted"/>
<evidence type="ECO:0000313" key="6">
    <source>
        <dbReference type="Proteomes" id="UP000711178"/>
    </source>
</evidence>
<comment type="caution">
    <text evidence="5">The sequence shown here is derived from an EMBL/GenBank/DDBJ whole genome shotgun (WGS) entry which is preliminary data.</text>
</comment>
<keyword evidence="1 3" id="KW-0597">Phosphoprotein</keyword>
<feature type="modified residue" description="4-aspartylphosphate" evidence="3">
    <location>
        <position position="57"/>
    </location>
</feature>
<sequence length="135" mass="14754">MTCENNARILVADDHPLSRELLRQMLEHLGAEADFAADGEEAVDMAGRADYRLILMDVKMPQMNGLEAALRIRGRRERPQPCIVAITACAFGSERDGCREAGMNAVLVKPFKLEELRRVLAACLPDGAGGDCCPL</sequence>
<dbReference type="EMBL" id="JAHDTB010000021">
    <property type="protein sequence ID" value="MBW8289666.1"/>
    <property type="molecule type" value="Genomic_DNA"/>
</dbReference>
<evidence type="ECO:0000259" key="4">
    <source>
        <dbReference type="PROSITE" id="PS50110"/>
    </source>
</evidence>
<evidence type="ECO:0000256" key="1">
    <source>
        <dbReference type="ARBA" id="ARBA00022553"/>
    </source>
</evidence>
<dbReference type="GeneID" id="89686547"/>
<dbReference type="SUPFAM" id="SSF52172">
    <property type="entry name" value="CheY-like"/>
    <property type="match status" value="1"/>
</dbReference>